<sequence>MATNRRGGGRLPGNGDFAAMAARGRGGSWIKTPGQAAGRGQRAPVSSSSNASPAIARQAWNCNEGSSCPPWKNCAVPSDRRPTARDNPRPPSQTNSREPERRAVPNPVVTPPLANGWQWRSRPSGLESNKVNVPSSSFDPEIDSSDVEDSSDDDMSDEYDSDASAKSFKTRKMNKWFKSFFEEINSLTVEQVLEPNKQWHCPACKNGPGAIDWFKGLQSLVTHASTKGSRRVKLHRELAALLEEEMSGRGTTMVPSGEQFGKWAGLRGVTDREIVWPPMVIVMNTLLEKDDADKWIGMGNPELLDYFSEYDATKARHAYGPGGHRGMSVLIFEGSAVGYMHAERLHKHFVSQNTDRDAWQKKMPRFLPGGKRQLYGFLAKKEDMEDFNKHCQGKSRLKYDMRSHNEMVVLQMKQMSEENQQLHSMKNRMVKTEQYKKSVEESFCDLAQKYREIMAEKKVLIDRVGETHSEHEEEMKSQEKFFFDQIENIQKAMEEKEAEFDELLQVESAKFEKLLQEERAESEKLLQEERAKARQCDVDSGTSENCRLRKEQAQRFIDCHVKDVEDFKAERDELIKAHEKKKAELEKELDAALTALMEKHKPDTFQASNS</sequence>
<evidence type="ECO:0000259" key="6">
    <source>
        <dbReference type="Pfam" id="PF03468"/>
    </source>
</evidence>
<dbReference type="InterPro" id="IPR044287">
    <property type="entry name" value="SGS3"/>
</dbReference>
<dbReference type="GO" id="GO:0031047">
    <property type="term" value="P:regulatory ncRNA-mediated gene silencing"/>
    <property type="evidence" value="ECO:0007669"/>
    <property type="project" value="UniProtKB-KW"/>
</dbReference>
<dbReference type="Pfam" id="PF03470">
    <property type="entry name" value="zf-XS"/>
    <property type="match status" value="1"/>
</dbReference>
<dbReference type="PANTHER" id="PTHR46602:SF9">
    <property type="entry name" value="XS DOMAIN-CONTAINING PROTEIN"/>
    <property type="match status" value="1"/>
</dbReference>
<feature type="compositionally biased region" description="Basic and acidic residues" evidence="5">
    <location>
        <begin position="78"/>
        <end position="88"/>
    </location>
</feature>
<evidence type="ECO:0000256" key="1">
    <source>
        <dbReference type="ARBA" id="ARBA00023054"/>
    </source>
</evidence>
<comment type="similarity">
    <text evidence="3">Belongs to the SGS3 family.</text>
</comment>
<keyword evidence="9" id="KW-1185">Reference proteome</keyword>
<dbReference type="AlphaFoldDB" id="A0AAD8WMX0"/>
<evidence type="ECO:0000256" key="4">
    <source>
        <dbReference type="SAM" id="Coils"/>
    </source>
</evidence>
<dbReference type="GO" id="GO:0051607">
    <property type="term" value="P:defense response to virus"/>
    <property type="evidence" value="ECO:0007669"/>
    <property type="project" value="InterPro"/>
</dbReference>
<feature type="region of interest" description="Disordered" evidence="5">
    <location>
        <begin position="1"/>
        <end position="165"/>
    </location>
</feature>
<accession>A0AAD8WMX0</accession>
<feature type="coiled-coil region" evidence="4">
    <location>
        <begin position="486"/>
        <end position="535"/>
    </location>
</feature>
<dbReference type="Gene3D" id="3.30.70.2890">
    <property type="entry name" value="XS domain"/>
    <property type="match status" value="1"/>
</dbReference>
<evidence type="ECO:0000256" key="2">
    <source>
        <dbReference type="ARBA" id="ARBA00023158"/>
    </source>
</evidence>
<evidence type="ECO:0000256" key="3">
    <source>
        <dbReference type="ARBA" id="ARBA00024022"/>
    </source>
</evidence>
<feature type="compositionally biased region" description="Polar residues" evidence="5">
    <location>
        <begin position="126"/>
        <end position="138"/>
    </location>
</feature>
<gene>
    <name evidence="8" type="ORF">QYE76_056521</name>
</gene>
<feature type="coiled-coil region" evidence="4">
    <location>
        <begin position="564"/>
        <end position="595"/>
    </location>
</feature>
<feature type="domain" description="XS" evidence="6">
    <location>
        <begin position="271"/>
        <end position="385"/>
    </location>
</feature>
<name>A0AAD8WMX0_LOLMU</name>
<dbReference type="InterPro" id="IPR038588">
    <property type="entry name" value="XS_domain_sf"/>
</dbReference>
<dbReference type="InterPro" id="IPR005381">
    <property type="entry name" value="Znf-XS_domain"/>
</dbReference>
<protein>
    <recommendedName>
        <fullName evidence="10">Protein SUPPRESSOR OF GENE SILENCING 3</fullName>
    </recommendedName>
</protein>
<dbReference type="Pfam" id="PF03468">
    <property type="entry name" value="XS"/>
    <property type="match status" value="1"/>
</dbReference>
<dbReference type="Proteomes" id="UP001231189">
    <property type="component" value="Unassembled WGS sequence"/>
</dbReference>
<dbReference type="EMBL" id="JAUUTY010000003">
    <property type="protein sequence ID" value="KAK1668362.1"/>
    <property type="molecule type" value="Genomic_DNA"/>
</dbReference>
<organism evidence="8 9">
    <name type="scientific">Lolium multiflorum</name>
    <name type="common">Italian ryegrass</name>
    <name type="synonym">Lolium perenne subsp. multiflorum</name>
    <dbReference type="NCBI Taxonomy" id="4521"/>
    <lineage>
        <taxon>Eukaryota</taxon>
        <taxon>Viridiplantae</taxon>
        <taxon>Streptophyta</taxon>
        <taxon>Embryophyta</taxon>
        <taxon>Tracheophyta</taxon>
        <taxon>Spermatophyta</taxon>
        <taxon>Magnoliopsida</taxon>
        <taxon>Liliopsida</taxon>
        <taxon>Poales</taxon>
        <taxon>Poaceae</taxon>
        <taxon>BOP clade</taxon>
        <taxon>Pooideae</taxon>
        <taxon>Poodae</taxon>
        <taxon>Poeae</taxon>
        <taxon>Poeae Chloroplast Group 2 (Poeae type)</taxon>
        <taxon>Loliodinae</taxon>
        <taxon>Loliinae</taxon>
        <taxon>Lolium</taxon>
    </lineage>
</organism>
<evidence type="ECO:0000256" key="5">
    <source>
        <dbReference type="SAM" id="MobiDB-lite"/>
    </source>
</evidence>
<evidence type="ECO:0000313" key="8">
    <source>
        <dbReference type="EMBL" id="KAK1668362.1"/>
    </source>
</evidence>
<feature type="compositionally biased region" description="Low complexity" evidence="5">
    <location>
        <begin position="43"/>
        <end position="56"/>
    </location>
</feature>
<dbReference type="CDD" id="cd12266">
    <property type="entry name" value="RRM_like_XS"/>
    <property type="match status" value="1"/>
</dbReference>
<evidence type="ECO:0008006" key="10">
    <source>
        <dbReference type="Google" id="ProtNLM"/>
    </source>
</evidence>
<keyword evidence="1 4" id="KW-0175">Coiled coil</keyword>
<comment type="caution">
    <text evidence="8">The sequence shown here is derived from an EMBL/GenBank/DDBJ whole genome shotgun (WGS) entry which is preliminary data.</text>
</comment>
<dbReference type="PANTHER" id="PTHR46602">
    <property type="entry name" value="PROTEIN SUPPRESSOR OF GENE SILENCING 3"/>
    <property type="match status" value="1"/>
</dbReference>
<feature type="compositionally biased region" description="Acidic residues" evidence="5">
    <location>
        <begin position="140"/>
        <end position="161"/>
    </location>
</feature>
<evidence type="ECO:0000259" key="7">
    <source>
        <dbReference type="Pfam" id="PF03470"/>
    </source>
</evidence>
<keyword evidence="2" id="KW-0943">RNA-mediated gene silencing</keyword>
<reference evidence="8" key="1">
    <citation type="submission" date="2023-07" db="EMBL/GenBank/DDBJ databases">
        <title>A chromosome-level genome assembly of Lolium multiflorum.</title>
        <authorList>
            <person name="Chen Y."/>
            <person name="Copetti D."/>
            <person name="Kolliker R."/>
            <person name="Studer B."/>
        </authorList>
    </citation>
    <scope>NUCLEOTIDE SEQUENCE</scope>
    <source>
        <strain evidence="8">02402/16</strain>
        <tissue evidence="8">Leaf</tissue>
    </source>
</reference>
<dbReference type="InterPro" id="IPR005380">
    <property type="entry name" value="XS_domain"/>
</dbReference>
<proteinExistence type="inferred from homology"/>
<feature type="domain" description="Zinc finger-XS" evidence="7">
    <location>
        <begin position="201"/>
        <end position="239"/>
    </location>
</feature>
<evidence type="ECO:0000313" key="9">
    <source>
        <dbReference type="Proteomes" id="UP001231189"/>
    </source>
</evidence>